<dbReference type="Proteomes" id="UP000648908">
    <property type="component" value="Unassembled WGS sequence"/>
</dbReference>
<dbReference type="PANTHER" id="PTHR48104">
    <property type="entry name" value="METACASPASE-4"/>
    <property type="match status" value="1"/>
</dbReference>
<dbReference type="Gene3D" id="3.40.50.1460">
    <property type="match status" value="1"/>
</dbReference>
<evidence type="ECO:0000259" key="3">
    <source>
        <dbReference type="Pfam" id="PF00656"/>
    </source>
</evidence>
<reference evidence="4" key="1">
    <citation type="submission" date="2021-01" db="EMBL/GenBank/DDBJ databases">
        <title>Tabrizicola alba sp. nov. a motile alkaliphilic bacterium isolated from a soda lake.</title>
        <authorList>
            <person name="Szuroczki S."/>
            <person name="Abbaszade G."/>
            <person name="Schumann P."/>
            <person name="Toth E."/>
        </authorList>
    </citation>
    <scope>NUCLEOTIDE SEQUENCE</scope>
    <source>
        <strain evidence="4">DMG-N-6</strain>
    </source>
</reference>
<keyword evidence="5" id="KW-1185">Reference proteome</keyword>
<keyword evidence="2" id="KW-0812">Transmembrane</keyword>
<dbReference type="EMBL" id="JAESVN010000001">
    <property type="protein sequence ID" value="MBL4916167.1"/>
    <property type="molecule type" value="Genomic_DNA"/>
</dbReference>
<dbReference type="Pfam" id="PF00656">
    <property type="entry name" value="Peptidase_C14"/>
    <property type="match status" value="1"/>
</dbReference>
<comment type="caution">
    <text evidence="4">The sequence shown here is derived from an EMBL/GenBank/DDBJ whole genome shotgun (WGS) entry which is preliminary data.</text>
</comment>
<feature type="transmembrane region" description="Helical" evidence="2">
    <location>
        <begin position="38"/>
        <end position="57"/>
    </location>
</feature>
<keyword evidence="2" id="KW-0472">Membrane</keyword>
<sequence length="708" mass="73544">MTGFTATAGTAHDKSRHLRSGGCGVARRGYRIAMKPHLIALVLGLPALILTPLPAVAEVRALLIGVGDYLHLDADLQGPPNDVALMAQVLTERGVAASRITALTTAPDHPDLPQGLRRGLPDRAAIMAELDRLTQETVPGDTVLFYFSGHGSQAPDLNGDEGGGADEILLPRDASGWNGAVAMVGNAIVDDELHDWAQGLTGRGVRLIAILDACHSGTGFRAAGGQGVAREIAPDLLGIPDDLPDPPLTRPDPGLTGGGFAFLYSSQPDQRSFEFPLAAGQPWHGAFTLALARALRSLPDASWEQMLTIARQEMRQGSVRQDPDGEGPLLQAAVFGGLADLPQRYPATGAELTVGLLEGLTEGSEVALFETPSGGAPVAHARLAALTARSAQLDPLDAHPLPRGGWVEVTSPAPPPPLRLAPLPEGASPAAQQAIAGALAAGLAVEDAARPDLVPVETGGVLAFALSDGVLDPKGPGSTLRARPRADETLNEATARLLENAAHSLRTRAVLAGMAGRGLGIGGPPLTLEVERRAGKRTGGACRASGPETAHDPARGVADCDELWLTVTNRSGSAQDVTVLYLAQDFTITPIWPVRNLSNRLGLGESARIGLRIEATTPDAAAQEEILVLALPPDARGRRGDLTALATPDRLRDLPRTADCCAPSETLLSAVGVLLDPETGGANRGFALRRPSLTLLSQPVAVLAPSRP</sequence>
<evidence type="ECO:0000313" key="4">
    <source>
        <dbReference type="EMBL" id="MBL4916167.1"/>
    </source>
</evidence>
<dbReference type="GO" id="GO:0005737">
    <property type="term" value="C:cytoplasm"/>
    <property type="evidence" value="ECO:0007669"/>
    <property type="project" value="TreeGrafter"/>
</dbReference>
<feature type="domain" description="Peptidase C14 caspase" evidence="3">
    <location>
        <begin position="60"/>
        <end position="321"/>
    </location>
</feature>
<dbReference type="AlphaFoldDB" id="A0A8K0VBF4"/>
<dbReference type="GO" id="GO:0006508">
    <property type="term" value="P:proteolysis"/>
    <property type="evidence" value="ECO:0007669"/>
    <property type="project" value="InterPro"/>
</dbReference>
<dbReference type="SUPFAM" id="SSF52129">
    <property type="entry name" value="Caspase-like"/>
    <property type="match status" value="1"/>
</dbReference>
<protein>
    <submittedName>
        <fullName evidence="4">Caspase family protein</fullName>
    </submittedName>
</protein>
<evidence type="ECO:0000256" key="2">
    <source>
        <dbReference type="SAM" id="Phobius"/>
    </source>
</evidence>
<proteinExistence type="predicted"/>
<dbReference type="InterPro" id="IPR029030">
    <property type="entry name" value="Caspase-like_dom_sf"/>
</dbReference>
<dbReference type="GO" id="GO:0004197">
    <property type="term" value="F:cysteine-type endopeptidase activity"/>
    <property type="evidence" value="ECO:0007669"/>
    <property type="project" value="InterPro"/>
</dbReference>
<evidence type="ECO:0000313" key="5">
    <source>
        <dbReference type="Proteomes" id="UP000648908"/>
    </source>
</evidence>
<keyword evidence="2" id="KW-1133">Transmembrane helix</keyword>
<accession>A0A8K0VBF4</accession>
<dbReference type="RefSeq" id="WP_202686803.1">
    <property type="nucleotide sequence ID" value="NZ_JAESVN010000001.1"/>
</dbReference>
<evidence type="ECO:0000256" key="1">
    <source>
        <dbReference type="SAM" id="MobiDB-lite"/>
    </source>
</evidence>
<organism evidence="4 5">
    <name type="scientific">Szabonella alba</name>
    <dbReference type="NCBI Taxonomy" id="2804194"/>
    <lineage>
        <taxon>Bacteria</taxon>
        <taxon>Pseudomonadati</taxon>
        <taxon>Pseudomonadota</taxon>
        <taxon>Alphaproteobacteria</taxon>
        <taxon>Rhodobacterales</taxon>
        <taxon>Paracoccaceae</taxon>
        <taxon>Szabonella</taxon>
    </lineage>
</organism>
<name>A0A8K0VBF4_9RHOB</name>
<feature type="region of interest" description="Disordered" evidence="1">
    <location>
        <begin position="1"/>
        <end position="21"/>
    </location>
</feature>
<gene>
    <name evidence="4" type="ORF">JL811_02945</name>
</gene>
<dbReference type="PANTHER" id="PTHR48104:SF30">
    <property type="entry name" value="METACASPASE-1"/>
    <property type="match status" value="1"/>
</dbReference>
<dbReference type="InterPro" id="IPR050452">
    <property type="entry name" value="Metacaspase"/>
</dbReference>
<dbReference type="InterPro" id="IPR011600">
    <property type="entry name" value="Pept_C14_caspase"/>
</dbReference>